<evidence type="ECO:0008006" key="3">
    <source>
        <dbReference type="Google" id="ProtNLM"/>
    </source>
</evidence>
<dbReference type="AlphaFoldDB" id="A0A1B7THS0"/>
<keyword evidence="2" id="KW-1185">Reference proteome</keyword>
<dbReference type="Proteomes" id="UP000092321">
    <property type="component" value="Unassembled WGS sequence"/>
</dbReference>
<name>A0A1B7THS0_9ASCO</name>
<gene>
    <name evidence="1" type="ORF">HANVADRAFT_47420</name>
</gene>
<protein>
    <recommendedName>
        <fullName evidence="3">N-acetyltransferase domain-containing protein</fullName>
    </recommendedName>
</protein>
<evidence type="ECO:0000313" key="1">
    <source>
        <dbReference type="EMBL" id="OBA28290.1"/>
    </source>
</evidence>
<sequence length="244" mass="29086">MVDFPCYKFQLKITSTIDNFNKKHLSTNKLYISQTITSDELQSLPRKEAETKLKPFLNLIIKNLSSYYIKFSEQMYDIPSTNNNKNNKDNNSWEKAKMDEMISTTGLFYMAIKHDDGKHHDDDITVGFLSFLMTQESITGDKKHDRILYLMEIHLDKFLFSGKGTGIFLVEDFLFELCFLLKMDLEFVCFKENDIGNKFYKKMGIDMLEEKKYPQLNFWFEFLNVYRIENKLIETRQKKKRINR</sequence>
<evidence type="ECO:0000313" key="2">
    <source>
        <dbReference type="Proteomes" id="UP000092321"/>
    </source>
</evidence>
<proteinExistence type="predicted"/>
<reference evidence="2" key="1">
    <citation type="journal article" date="2016" name="Proc. Natl. Acad. Sci. U.S.A.">
        <title>Comparative genomics of biotechnologically important yeasts.</title>
        <authorList>
            <person name="Riley R."/>
            <person name="Haridas S."/>
            <person name="Wolfe K.H."/>
            <person name="Lopes M.R."/>
            <person name="Hittinger C.T."/>
            <person name="Goeker M."/>
            <person name="Salamov A.A."/>
            <person name="Wisecaver J.H."/>
            <person name="Long T.M."/>
            <person name="Calvey C.H."/>
            <person name="Aerts A.L."/>
            <person name="Barry K.W."/>
            <person name="Choi C."/>
            <person name="Clum A."/>
            <person name="Coughlan A.Y."/>
            <person name="Deshpande S."/>
            <person name="Douglass A.P."/>
            <person name="Hanson S.J."/>
            <person name="Klenk H.-P."/>
            <person name="LaButti K.M."/>
            <person name="Lapidus A."/>
            <person name="Lindquist E.A."/>
            <person name="Lipzen A.M."/>
            <person name="Meier-Kolthoff J.P."/>
            <person name="Ohm R.A."/>
            <person name="Otillar R.P."/>
            <person name="Pangilinan J.L."/>
            <person name="Peng Y."/>
            <person name="Rokas A."/>
            <person name="Rosa C.A."/>
            <person name="Scheuner C."/>
            <person name="Sibirny A.A."/>
            <person name="Slot J.C."/>
            <person name="Stielow J.B."/>
            <person name="Sun H."/>
            <person name="Kurtzman C.P."/>
            <person name="Blackwell M."/>
            <person name="Grigoriev I.V."/>
            <person name="Jeffries T.W."/>
        </authorList>
    </citation>
    <scope>NUCLEOTIDE SEQUENCE [LARGE SCALE GENOMIC DNA]</scope>
    <source>
        <strain evidence="2">NRRL Y-1626</strain>
    </source>
</reference>
<dbReference type="EMBL" id="LXPE01000004">
    <property type="protein sequence ID" value="OBA28290.1"/>
    <property type="molecule type" value="Genomic_DNA"/>
</dbReference>
<dbReference type="Gene3D" id="3.40.630.30">
    <property type="match status" value="1"/>
</dbReference>
<dbReference type="OrthoDB" id="4951845at2759"/>
<comment type="caution">
    <text evidence="1">The sequence shown here is derived from an EMBL/GenBank/DDBJ whole genome shotgun (WGS) entry which is preliminary data.</text>
</comment>
<organism evidence="1 2">
    <name type="scientific">Hanseniaspora valbyensis NRRL Y-1626</name>
    <dbReference type="NCBI Taxonomy" id="766949"/>
    <lineage>
        <taxon>Eukaryota</taxon>
        <taxon>Fungi</taxon>
        <taxon>Dikarya</taxon>
        <taxon>Ascomycota</taxon>
        <taxon>Saccharomycotina</taxon>
        <taxon>Saccharomycetes</taxon>
        <taxon>Saccharomycodales</taxon>
        <taxon>Saccharomycodaceae</taxon>
        <taxon>Hanseniaspora</taxon>
    </lineage>
</organism>
<accession>A0A1B7THS0</accession>